<dbReference type="FunFam" id="3.40.30.10:FF:000015">
    <property type="entry name" value="NADH-quinone oxidoreductase subunit E"/>
    <property type="match status" value="1"/>
</dbReference>
<organism evidence="8 9">
    <name type="scientific">Candidatus Coproplasma avicola</name>
    <dbReference type="NCBI Taxonomy" id="2840744"/>
    <lineage>
        <taxon>Bacteria</taxon>
        <taxon>Bacillati</taxon>
        <taxon>Bacillota</taxon>
        <taxon>Clostridia</taxon>
        <taxon>Eubacteriales</taxon>
        <taxon>Candidatus Coproplasma</taxon>
    </lineage>
</organism>
<dbReference type="EC" id="1.6.5.11" evidence="8"/>
<feature type="binding site" evidence="7">
    <location>
        <position position="87"/>
    </location>
    <ligand>
        <name>[2Fe-2S] cluster</name>
        <dbReference type="ChEBI" id="CHEBI:190135"/>
    </ligand>
</feature>
<keyword evidence="2 7" id="KW-0001">2Fe-2S</keyword>
<reference evidence="8" key="1">
    <citation type="submission" date="2020-10" db="EMBL/GenBank/DDBJ databases">
        <authorList>
            <person name="Gilroy R."/>
        </authorList>
    </citation>
    <scope>NUCLEOTIDE SEQUENCE</scope>
    <source>
        <strain evidence="8">ChiW16-3235</strain>
    </source>
</reference>
<dbReference type="NCBIfam" id="NF005722">
    <property type="entry name" value="PRK07539.1-2"/>
    <property type="match status" value="1"/>
</dbReference>
<keyword evidence="3 7" id="KW-0479">Metal-binding</keyword>
<keyword evidence="5 7" id="KW-0411">Iron-sulfur</keyword>
<comment type="cofactor">
    <cofactor evidence="7">
        <name>[2Fe-2S] cluster</name>
        <dbReference type="ChEBI" id="CHEBI:190135"/>
    </cofactor>
    <text evidence="7">Binds 1 [2Fe-2S] cluster.</text>
</comment>
<comment type="caution">
    <text evidence="8">The sequence shown here is derived from an EMBL/GenBank/DDBJ whole genome shotgun (WGS) entry which is preliminary data.</text>
</comment>
<dbReference type="InterPro" id="IPR041921">
    <property type="entry name" value="NuoE_N"/>
</dbReference>
<dbReference type="CDD" id="cd03064">
    <property type="entry name" value="TRX_Fd_NuoE"/>
    <property type="match status" value="1"/>
</dbReference>
<dbReference type="SUPFAM" id="SSF52833">
    <property type="entry name" value="Thioredoxin-like"/>
    <property type="match status" value="1"/>
</dbReference>
<keyword evidence="4 7" id="KW-0408">Iron</keyword>
<reference evidence="8" key="2">
    <citation type="journal article" date="2021" name="PeerJ">
        <title>Extensive microbial diversity within the chicken gut microbiome revealed by metagenomics and culture.</title>
        <authorList>
            <person name="Gilroy R."/>
            <person name="Ravi A."/>
            <person name="Getino M."/>
            <person name="Pursley I."/>
            <person name="Horton D.L."/>
            <person name="Alikhan N.F."/>
            <person name="Baker D."/>
            <person name="Gharbi K."/>
            <person name="Hall N."/>
            <person name="Watson M."/>
            <person name="Adriaenssens E.M."/>
            <person name="Foster-Nyarko E."/>
            <person name="Jarju S."/>
            <person name="Secka A."/>
            <person name="Antonio M."/>
            <person name="Oren A."/>
            <person name="Chaudhuri R.R."/>
            <person name="La Ragione R."/>
            <person name="Hildebrand F."/>
            <person name="Pallen M.J."/>
        </authorList>
    </citation>
    <scope>NUCLEOTIDE SEQUENCE</scope>
    <source>
        <strain evidence="8">ChiW16-3235</strain>
    </source>
</reference>
<accession>A0A9D1E7A4</accession>
<feature type="binding site" evidence="7">
    <location>
        <position position="128"/>
    </location>
    <ligand>
        <name>[2Fe-2S] cluster</name>
        <dbReference type="ChEBI" id="CHEBI:190135"/>
    </ligand>
</feature>
<dbReference type="Pfam" id="PF01257">
    <property type="entry name" value="2Fe-2S_thioredx"/>
    <property type="match status" value="1"/>
</dbReference>
<dbReference type="GO" id="GO:0016491">
    <property type="term" value="F:oxidoreductase activity"/>
    <property type="evidence" value="ECO:0007669"/>
    <property type="project" value="UniProtKB-KW"/>
</dbReference>
<dbReference type="Gene3D" id="1.10.10.1590">
    <property type="entry name" value="NADH-quinone oxidoreductase subunit E"/>
    <property type="match status" value="1"/>
</dbReference>
<evidence type="ECO:0000256" key="4">
    <source>
        <dbReference type="ARBA" id="ARBA00023004"/>
    </source>
</evidence>
<dbReference type="Gene3D" id="3.40.30.10">
    <property type="entry name" value="Glutaredoxin"/>
    <property type="match status" value="1"/>
</dbReference>
<dbReference type="InterPro" id="IPR042128">
    <property type="entry name" value="NuoE_dom"/>
</dbReference>
<dbReference type="GO" id="GO:0046872">
    <property type="term" value="F:metal ion binding"/>
    <property type="evidence" value="ECO:0007669"/>
    <property type="project" value="UniProtKB-KW"/>
</dbReference>
<evidence type="ECO:0000256" key="2">
    <source>
        <dbReference type="ARBA" id="ARBA00022714"/>
    </source>
</evidence>
<keyword evidence="8" id="KW-0560">Oxidoreductase</keyword>
<dbReference type="InterPro" id="IPR028431">
    <property type="entry name" value="NADP_DH_HndA-like"/>
</dbReference>
<feature type="binding site" evidence="7">
    <location>
        <position position="92"/>
    </location>
    <ligand>
        <name>[2Fe-2S] cluster</name>
        <dbReference type="ChEBI" id="CHEBI:190135"/>
    </ligand>
</feature>
<dbReference type="PANTHER" id="PTHR43342">
    <property type="entry name" value="NADH-QUINONE OXIDOREDUCTASE, E SUBUNIT"/>
    <property type="match status" value="1"/>
</dbReference>
<comment type="cofactor">
    <cofactor evidence="6">
        <name>[2Fe-2S] cluster</name>
        <dbReference type="ChEBI" id="CHEBI:190135"/>
    </cofactor>
</comment>
<sequence length="165" mass="18004">MKQCEGTLGTAEQAAKLKEVIEESRSTPGCLMHILQEAQAIYGYLPLSVQKTIAEGLNISLSEVYGVATFYSQFSLKPKGKYRISVCLGTACYVKGSDKILQEVEKELGIKVGECTEDGLFSIDSCRCVGACGLAPVMMINEDVHGRLTPEMVKGILDGYRRQEV</sequence>
<dbReference type="GO" id="GO:0051537">
    <property type="term" value="F:2 iron, 2 sulfur cluster binding"/>
    <property type="evidence" value="ECO:0007669"/>
    <property type="project" value="UniProtKB-KW"/>
</dbReference>
<dbReference type="InterPro" id="IPR036249">
    <property type="entry name" value="Thioredoxin-like_sf"/>
</dbReference>
<evidence type="ECO:0000256" key="5">
    <source>
        <dbReference type="ARBA" id="ARBA00023014"/>
    </source>
</evidence>
<dbReference type="PANTHER" id="PTHR43342:SF2">
    <property type="entry name" value="POTENTIAL NAD-REDUCING HYDROGENASE SUBUNIT"/>
    <property type="match status" value="1"/>
</dbReference>
<evidence type="ECO:0000256" key="3">
    <source>
        <dbReference type="ARBA" id="ARBA00022723"/>
    </source>
</evidence>
<evidence type="ECO:0000256" key="7">
    <source>
        <dbReference type="PIRSR" id="PIRSR000216-1"/>
    </source>
</evidence>
<comment type="similarity">
    <text evidence="1">Belongs to the complex I 24 kDa subunit family.</text>
</comment>
<dbReference type="AlphaFoldDB" id="A0A9D1E7A4"/>
<feature type="binding site" evidence="7">
    <location>
        <position position="132"/>
    </location>
    <ligand>
        <name>[2Fe-2S] cluster</name>
        <dbReference type="ChEBI" id="CHEBI:190135"/>
    </ligand>
</feature>
<evidence type="ECO:0000313" key="9">
    <source>
        <dbReference type="Proteomes" id="UP000823913"/>
    </source>
</evidence>
<dbReference type="Proteomes" id="UP000823913">
    <property type="component" value="Unassembled WGS sequence"/>
</dbReference>
<name>A0A9D1E7A4_9FIRM</name>
<evidence type="ECO:0000256" key="6">
    <source>
        <dbReference type="ARBA" id="ARBA00034078"/>
    </source>
</evidence>
<evidence type="ECO:0000256" key="1">
    <source>
        <dbReference type="ARBA" id="ARBA00010643"/>
    </source>
</evidence>
<proteinExistence type="inferred from homology"/>
<dbReference type="PIRSF" id="PIRSF000216">
    <property type="entry name" value="NADH_DH_24kDa"/>
    <property type="match status" value="1"/>
</dbReference>
<evidence type="ECO:0000313" key="8">
    <source>
        <dbReference type="EMBL" id="HIR67531.1"/>
    </source>
</evidence>
<dbReference type="InterPro" id="IPR002023">
    <property type="entry name" value="NuoE-like"/>
</dbReference>
<dbReference type="EMBL" id="DVHK01000116">
    <property type="protein sequence ID" value="HIR67531.1"/>
    <property type="molecule type" value="Genomic_DNA"/>
</dbReference>
<dbReference type="NCBIfam" id="TIGR01958">
    <property type="entry name" value="nuoE_fam"/>
    <property type="match status" value="1"/>
</dbReference>
<gene>
    <name evidence="8" type="primary">nuoE</name>
    <name evidence="8" type="ORF">IAB94_05750</name>
</gene>
<protein>
    <submittedName>
        <fullName evidence="8">NADH-quinone oxidoreductase subunit NuoE</fullName>
        <ecNumber evidence="8">1.6.5.11</ecNumber>
    </submittedName>
</protein>